<comment type="caution">
    <text evidence="3">The sequence shown here is derived from an EMBL/GenBank/DDBJ whole genome shotgun (WGS) entry which is preliminary data.</text>
</comment>
<keyword evidence="4" id="KW-1185">Reference proteome</keyword>
<dbReference type="PROSITE" id="PS50192">
    <property type="entry name" value="T_SNARE"/>
    <property type="match status" value="1"/>
</dbReference>
<protein>
    <recommendedName>
        <fullName evidence="2">t-SNARE coiled-coil homology domain-containing protein</fullName>
    </recommendedName>
</protein>
<proteinExistence type="predicted"/>
<feature type="domain" description="T-SNARE coiled-coil homology" evidence="2">
    <location>
        <begin position="638"/>
        <end position="700"/>
    </location>
</feature>
<dbReference type="SUPFAM" id="SSF47661">
    <property type="entry name" value="t-snare proteins"/>
    <property type="match status" value="1"/>
</dbReference>
<sequence length="711" mass="77995">MPGCESKGFKGRILTEASINTRPARLVCDFGDSGASSCADEELAELREYNTPSGLSCDGSTTTPPVLAAYSTGSETVTSEDLSAAQVPWPLKLLPPKSSTARPDAAATMRRLTAEAKAKAAKASQQRSMQQRSMSQPCRGHPPARNTQARTAQPKRASNAKPVRKAEPKPAPPRSSSKARVKDVSTQTAEKPCNQKQGKVDASRARKCGKAPPRSARPKTPRGRGPRAGSAIGARASRPRTTRPCKMNRSFSAPTISATQKSKAADALRRSQSAGPLCHRRCVACLVAELRSMSWPPLRPGTCVCSARRKPSRKAECRSRSRRIEKTAENEKDAEKVLEPQELIPWSSPQELIALGQLMQLRQAACLDGAVQTDYCELAGPRPSSAQHHATNSEFKGIFAQQMPQIEDLSVSADSVDRRLPCIPLSWTCIHEFTRMRQFALTGMLPSPPSMVGQEIATSGNRTVATLTQVPAPVVEVKVKRKTQPAQVARDADSFYVQDCRQVQNNTHTIQTLTGQISRLVGTMEAEKDFQHCRKMVDDAVRQASETKAILARIREHQHQAQNTAERNNRRMMYQKLSDNLAITARVLEDVVRRFTAEERRRVGSTGVFEAPGIAAADVAGGNDQKPLLSTGGDQMEAALQTDKVQTLRKVDEDMLCLQRIYTDLATAAEEQASSFDTLESHMARASADIERGREEIEYTERYNFSARLKR</sequence>
<feature type="compositionally biased region" description="Polar residues" evidence="1">
    <location>
        <begin position="249"/>
        <end position="258"/>
    </location>
</feature>
<dbReference type="InterPro" id="IPR010989">
    <property type="entry name" value="SNARE"/>
</dbReference>
<dbReference type="GO" id="GO:0016020">
    <property type="term" value="C:membrane"/>
    <property type="evidence" value="ECO:0007669"/>
    <property type="project" value="InterPro"/>
</dbReference>
<feature type="non-terminal residue" evidence="3">
    <location>
        <position position="1"/>
    </location>
</feature>
<dbReference type="InterPro" id="IPR000727">
    <property type="entry name" value="T_SNARE_dom"/>
</dbReference>
<evidence type="ECO:0000259" key="2">
    <source>
        <dbReference type="PROSITE" id="PS50192"/>
    </source>
</evidence>
<reference evidence="3" key="1">
    <citation type="submission" date="2021-02" db="EMBL/GenBank/DDBJ databases">
        <authorList>
            <person name="Dougan E. K."/>
            <person name="Rhodes N."/>
            <person name="Thang M."/>
            <person name="Chan C."/>
        </authorList>
    </citation>
    <scope>NUCLEOTIDE SEQUENCE</scope>
</reference>
<organism evidence="3 4">
    <name type="scientific">Symbiodinium pilosum</name>
    <name type="common">Dinoflagellate</name>
    <dbReference type="NCBI Taxonomy" id="2952"/>
    <lineage>
        <taxon>Eukaryota</taxon>
        <taxon>Sar</taxon>
        <taxon>Alveolata</taxon>
        <taxon>Dinophyceae</taxon>
        <taxon>Suessiales</taxon>
        <taxon>Symbiodiniaceae</taxon>
        <taxon>Symbiodinium</taxon>
    </lineage>
</organism>
<feature type="compositionally biased region" description="Basic residues" evidence="1">
    <location>
        <begin position="216"/>
        <end position="225"/>
    </location>
</feature>
<feature type="compositionally biased region" description="Low complexity" evidence="1">
    <location>
        <begin position="121"/>
        <end position="136"/>
    </location>
</feature>
<dbReference type="GO" id="GO:0016192">
    <property type="term" value="P:vesicle-mediated transport"/>
    <property type="evidence" value="ECO:0007669"/>
    <property type="project" value="InterPro"/>
</dbReference>
<name>A0A812T2Y9_SYMPI</name>
<evidence type="ECO:0000256" key="1">
    <source>
        <dbReference type="SAM" id="MobiDB-lite"/>
    </source>
</evidence>
<dbReference type="Gene3D" id="1.20.58.70">
    <property type="match status" value="1"/>
</dbReference>
<dbReference type="OrthoDB" id="10255013at2759"/>
<feature type="compositionally biased region" description="Polar residues" evidence="1">
    <location>
        <begin position="184"/>
        <end position="197"/>
    </location>
</feature>
<feature type="compositionally biased region" description="Low complexity" evidence="1">
    <location>
        <begin position="227"/>
        <end position="236"/>
    </location>
</feature>
<dbReference type="EMBL" id="CAJNIZ010027891">
    <property type="protein sequence ID" value="CAE7503294.1"/>
    <property type="molecule type" value="Genomic_DNA"/>
</dbReference>
<evidence type="ECO:0000313" key="3">
    <source>
        <dbReference type="EMBL" id="CAE7503294.1"/>
    </source>
</evidence>
<dbReference type="AlphaFoldDB" id="A0A812T2Y9"/>
<feature type="region of interest" description="Disordered" evidence="1">
    <location>
        <begin position="94"/>
        <end position="258"/>
    </location>
</feature>
<accession>A0A812T2Y9</accession>
<gene>
    <name evidence="3" type="ORF">SPIL2461_LOCUS13030</name>
</gene>
<dbReference type="Proteomes" id="UP000649617">
    <property type="component" value="Unassembled WGS sequence"/>
</dbReference>
<evidence type="ECO:0000313" key="4">
    <source>
        <dbReference type="Proteomes" id="UP000649617"/>
    </source>
</evidence>